<dbReference type="EMBL" id="CP029149">
    <property type="protein sequence ID" value="QHN64471.1"/>
    <property type="molecule type" value="Genomic_DNA"/>
</dbReference>
<name>A0A6P1QUM4_9FLAO</name>
<sequence>MILLVDSGSTKSDWVFLSRKGEMIAKTSTQGMNPNVINVQNIPSDLSQNEVLMRYKDGVSYLFFYGSGCGIVDNQQKMKNTLQKFFPKALIEVKDDLTAAAYSAYRGNPAIVGILGTGSNSCFFDGKNIEVKLPSLGYILSDDGGGAALGKAILKHFFMKKLPTDLERDFTEIYHLKIEDFIKNIYHNPKANAYLAGFSKFLHEKKEHPFIQKLLKQEFSNYFEFQILPYPEAKTCEINFIGSIAHYYEDILRNIAREHRLNIGQIVQKPIDNLIKYHKDYIFGRLN</sequence>
<dbReference type="PANTHER" id="PTHR43190">
    <property type="entry name" value="N-ACETYL-D-GLUCOSAMINE KINASE"/>
    <property type="match status" value="1"/>
</dbReference>
<reference evidence="1 2" key="1">
    <citation type="submission" date="2018-04" db="EMBL/GenBank/DDBJ databases">
        <title>Characteristic and Complete Genome Sequencing of A Novel Member of Infective Endocarditis Causative Bacteria: Bergeyella cardium QL-PH.</title>
        <authorList>
            <person name="Pan H."/>
            <person name="Sun E."/>
            <person name="Zhang Y."/>
        </authorList>
    </citation>
    <scope>NUCLEOTIDE SEQUENCE [LARGE SCALE GENOMIC DNA]</scope>
    <source>
        <strain evidence="1 2">HPQL</strain>
    </source>
</reference>
<organism evidence="1 2">
    <name type="scientific">Bergeyella cardium</name>
    <dbReference type="NCBI Taxonomy" id="1585976"/>
    <lineage>
        <taxon>Bacteria</taxon>
        <taxon>Pseudomonadati</taxon>
        <taxon>Bacteroidota</taxon>
        <taxon>Flavobacteriia</taxon>
        <taxon>Flavobacteriales</taxon>
        <taxon>Weeksellaceae</taxon>
        <taxon>Bergeyella</taxon>
    </lineage>
</organism>
<dbReference type="Proteomes" id="UP000464318">
    <property type="component" value="Chromosome"/>
</dbReference>
<dbReference type="RefSeq" id="WP_160223624.1">
    <property type="nucleotide sequence ID" value="NZ_CP029149.1"/>
</dbReference>
<keyword evidence="2" id="KW-1185">Reference proteome</keyword>
<dbReference type="AlphaFoldDB" id="A0A6P1QUM4"/>
<evidence type="ECO:0000313" key="1">
    <source>
        <dbReference type="EMBL" id="QHN64471.1"/>
    </source>
</evidence>
<dbReference type="PANTHER" id="PTHR43190:SF3">
    <property type="entry name" value="N-ACETYL-D-GLUCOSAMINE KINASE"/>
    <property type="match status" value="1"/>
</dbReference>
<dbReference type="CDD" id="cd24079">
    <property type="entry name" value="ASKHA_NBD_PG1100-like"/>
    <property type="match status" value="1"/>
</dbReference>
<evidence type="ECO:0000313" key="2">
    <source>
        <dbReference type="Proteomes" id="UP000464318"/>
    </source>
</evidence>
<dbReference type="SUPFAM" id="SSF53067">
    <property type="entry name" value="Actin-like ATPase domain"/>
    <property type="match status" value="2"/>
</dbReference>
<dbReference type="Pfam" id="PF01869">
    <property type="entry name" value="BcrAD_BadFG"/>
    <property type="match status" value="1"/>
</dbReference>
<dbReference type="KEGG" id="bcad:DBX24_00475"/>
<protein>
    <submittedName>
        <fullName evidence="1">ATPase</fullName>
    </submittedName>
</protein>
<gene>
    <name evidence="1" type="ORF">DBX24_00475</name>
</gene>
<dbReference type="InterPro" id="IPR002731">
    <property type="entry name" value="ATPase_BadF"/>
</dbReference>
<dbReference type="InterPro" id="IPR043129">
    <property type="entry name" value="ATPase_NBD"/>
</dbReference>
<dbReference type="InterPro" id="IPR052519">
    <property type="entry name" value="Euk-type_GlcNAc_Kinase"/>
</dbReference>
<dbReference type="Gene3D" id="1.10.720.160">
    <property type="match status" value="1"/>
</dbReference>
<accession>A0A6P1QUM4</accession>
<dbReference type="Gene3D" id="3.30.420.40">
    <property type="match status" value="2"/>
</dbReference>
<proteinExistence type="predicted"/>
<dbReference type="OrthoDB" id="871343at2"/>